<protein>
    <submittedName>
        <fullName evidence="1">Uncharacterized protein</fullName>
    </submittedName>
</protein>
<evidence type="ECO:0000313" key="2">
    <source>
        <dbReference type="Proteomes" id="UP000077266"/>
    </source>
</evidence>
<keyword evidence="2" id="KW-1185">Reference proteome</keyword>
<name>A0A165Z5L5_EXIGL</name>
<sequence length="63" mass="7089">MDFQINFSTRLQMHLDPDVKPYACQVSPDSCSSPMLHLLGSSDRLILGSVIQLHTFNSFSHQP</sequence>
<accession>A0A165Z5L5</accession>
<gene>
    <name evidence="1" type="ORF">EXIGLDRAFT_782120</name>
</gene>
<reference evidence="1 2" key="1">
    <citation type="journal article" date="2016" name="Mol. Biol. Evol.">
        <title>Comparative Genomics of Early-Diverging Mushroom-Forming Fungi Provides Insights into the Origins of Lignocellulose Decay Capabilities.</title>
        <authorList>
            <person name="Nagy L.G."/>
            <person name="Riley R."/>
            <person name="Tritt A."/>
            <person name="Adam C."/>
            <person name="Daum C."/>
            <person name="Floudas D."/>
            <person name="Sun H."/>
            <person name="Yadav J.S."/>
            <person name="Pangilinan J."/>
            <person name="Larsson K.H."/>
            <person name="Matsuura K."/>
            <person name="Barry K."/>
            <person name="Labutti K."/>
            <person name="Kuo R."/>
            <person name="Ohm R.A."/>
            <person name="Bhattacharya S.S."/>
            <person name="Shirouzu T."/>
            <person name="Yoshinaga Y."/>
            <person name="Martin F.M."/>
            <person name="Grigoriev I.V."/>
            <person name="Hibbett D.S."/>
        </authorList>
    </citation>
    <scope>NUCLEOTIDE SEQUENCE [LARGE SCALE GENOMIC DNA]</scope>
    <source>
        <strain evidence="1 2">HHB12029</strain>
    </source>
</reference>
<dbReference type="Proteomes" id="UP000077266">
    <property type="component" value="Unassembled WGS sequence"/>
</dbReference>
<dbReference type="EMBL" id="KV426592">
    <property type="protein sequence ID" value="KZV79579.1"/>
    <property type="molecule type" value="Genomic_DNA"/>
</dbReference>
<proteinExistence type="predicted"/>
<dbReference type="AlphaFoldDB" id="A0A165Z5L5"/>
<organism evidence="1 2">
    <name type="scientific">Exidia glandulosa HHB12029</name>
    <dbReference type="NCBI Taxonomy" id="1314781"/>
    <lineage>
        <taxon>Eukaryota</taxon>
        <taxon>Fungi</taxon>
        <taxon>Dikarya</taxon>
        <taxon>Basidiomycota</taxon>
        <taxon>Agaricomycotina</taxon>
        <taxon>Agaricomycetes</taxon>
        <taxon>Auriculariales</taxon>
        <taxon>Exidiaceae</taxon>
        <taxon>Exidia</taxon>
    </lineage>
</organism>
<dbReference type="InParanoid" id="A0A165Z5L5"/>
<evidence type="ECO:0000313" key="1">
    <source>
        <dbReference type="EMBL" id="KZV79579.1"/>
    </source>
</evidence>